<evidence type="ECO:0000256" key="2">
    <source>
        <dbReference type="ARBA" id="ARBA00022723"/>
    </source>
</evidence>
<organism evidence="7 8">
    <name type="scientific">Candidatus Cytomitobacter indipagum</name>
    <dbReference type="NCBI Taxonomy" id="2601575"/>
    <lineage>
        <taxon>Bacteria</taxon>
        <taxon>Pseudomonadati</taxon>
        <taxon>Pseudomonadota</taxon>
        <taxon>Alphaproteobacteria</taxon>
        <taxon>Holosporales</taxon>
        <taxon>Holosporaceae</taxon>
        <taxon>Candidatus Cytomitobacter</taxon>
    </lineage>
</organism>
<dbReference type="InterPro" id="IPR002933">
    <property type="entry name" value="Peptidase_M20"/>
</dbReference>
<dbReference type="PROSITE" id="PS00759">
    <property type="entry name" value="ARGE_DAPE_CPG2_2"/>
    <property type="match status" value="1"/>
</dbReference>
<proteinExistence type="predicted"/>
<keyword evidence="8" id="KW-1185">Reference proteome</keyword>
<evidence type="ECO:0000256" key="5">
    <source>
        <dbReference type="ARBA" id="ARBA00023285"/>
    </source>
</evidence>
<keyword evidence="2" id="KW-0479">Metal-binding</keyword>
<dbReference type="GO" id="GO:0008777">
    <property type="term" value="F:acetylornithine deacetylase activity"/>
    <property type="evidence" value="ECO:0007669"/>
    <property type="project" value="TreeGrafter"/>
</dbReference>
<dbReference type="SUPFAM" id="SSF53187">
    <property type="entry name" value="Zn-dependent exopeptidases"/>
    <property type="match status" value="1"/>
</dbReference>
<dbReference type="OrthoDB" id="9809784at2"/>
<dbReference type="EMBL" id="CP043315">
    <property type="protein sequence ID" value="QEK38041.1"/>
    <property type="molecule type" value="Genomic_DNA"/>
</dbReference>
<dbReference type="GO" id="GO:0006526">
    <property type="term" value="P:L-arginine biosynthetic process"/>
    <property type="evidence" value="ECO:0007669"/>
    <property type="project" value="TreeGrafter"/>
</dbReference>
<keyword evidence="4" id="KW-0862">Zinc</keyword>
<dbReference type="NCBIfam" id="NF009557">
    <property type="entry name" value="PRK13009.1"/>
    <property type="match status" value="1"/>
</dbReference>
<accession>A0A5C0UED2</accession>
<dbReference type="Proteomes" id="UP000325155">
    <property type="component" value="Chromosome"/>
</dbReference>
<name>A0A5C0UED2_9PROT</name>
<keyword evidence="5" id="KW-0170">Cobalt</keyword>
<sequence>MNNSETLSIISKLISFKSITPLGLDCLEYVSSFLKELNFSVEIIQYGPVYNMFAKLKKSDGPHVCFGGHVDVVPPGNEWNHNPYELTQQNSNGKEMISGLGIVDMKGAIGCFLSALKDCINNIKGTVSVLLTTDEEGDAVDGIRKVIENHKLSNEKFDLFVLGEPSCYKIAGDAIKIGRRGSVTGIISLKGKKGHIAYPEFTNSSINPLKDILDILHNKTIGERNEYFEASRVQVTGISNENQTENVIPGDLQICFGARFNSNYTGEKIIEKLSEKINKACNKYDIKYSIAWKKHGESFVVHDKNIIQWIRDSVKNISGKEIDFNANGATSDGRFLTKLGPVVEIGLNEDQAHQTNECTELSNIKILQNIYCELLKNMTNMPSSKSSN</sequence>
<dbReference type="Gene3D" id="3.40.630.10">
    <property type="entry name" value="Zn peptidases"/>
    <property type="match status" value="2"/>
</dbReference>
<dbReference type="RefSeq" id="WP_148980888.1">
    <property type="nucleotide sequence ID" value="NZ_CP043315.1"/>
</dbReference>
<evidence type="ECO:0000256" key="4">
    <source>
        <dbReference type="ARBA" id="ARBA00022833"/>
    </source>
</evidence>
<dbReference type="InterPro" id="IPR050072">
    <property type="entry name" value="Peptidase_M20A"/>
</dbReference>
<evidence type="ECO:0000313" key="7">
    <source>
        <dbReference type="EMBL" id="QEK38041.1"/>
    </source>
</evidence>
<dbReference type="KEGG" id="cip:FZC35_01470"/>
<dbReference type="PANTHER" id="PTHR43808">
    <property type="entry name" value="ACETYLORNITHINE DEACETYLASE"/>
    <property type="match status" value="1"/>
</dbReference>
<comment type="cofactor">
    <cofactor evidence="1">
        <name>Zn(2+)</name>
        <dbReference type="ChEBI" id="CHEBI:29105"/>
    </cofactor>
</comment>
<dbReference type="AlphaFoldDB" id="A0A5C0UED2"/>
<evidence type="ECO:0000256" key="1">
    <source>
        <dbReference type="ARBA" id="ARBA00001947"/>
    </source>
</evidence>
<evidence type="ECO:0000313" key="8">
    <source>
        <dbReference type="Proteomes" id="UP000325155"/>
    </source>
</evidence>
<dbReference type="EC" id="3.5.1.18" evidence="7"/>
<dbReference type="InterPro" id="IPR001261">
    <property type="entry name" value="ArgE/DapE_CS"/>
</dbReference>
<keyword evidence="3 7" id="KW-0378">Hydrolase</keyword>
<dbReference type="SUPFAM" id="SSF55031">
    <property type="entry name" value="Bacterial exopeptidase dimerisation domain"/>
    <property type="match status" value="1"/>
</dbReference>
<feature type="domain" description="Peptidase M20 dimerisation" evidence="6">
    <location>
        <begin position="177"/>
        <end position="284"/>
    </location>
</feature>
<dbReference type="Pfam" id="PF01546">
    <property type="entry name" value="Peptidase_M20"/>
    <property type="match status" value="1"/>
</dbReference>
<reference evidence="7 8" key="1">
    <citation type="submission" date="2019-08" db="EMBL/GenBank/DDBJ databases">
        <title>Highly reduced genomes of protist endosymbionts show evolutionary convergence.</title>
        <authorList>
            <person name="George E."/>
            <person name="Husnik F."/>
            <person name="Tashyreva D."/>
            <person name="Prokopchuk G."/>
            <person name="Horak A."/>
            <person name="Kwong W.K."/>
            <person name="Lukes J."/>
            <person name="Keeling P.J."/>
        </authorList>
    </citation>
    <scope>NUCLEOTIDE SEQUENCE [LARGE SCALE GENOMIC DNA]</scope>
    <source>
        <strain evidence="7">1605</strain>
    </source>
</reference>
<dbReference type="GO" id="GO:0009014">
    <property type="term" value="F:succinyl-diaminopimelate desuccinylase activity"/>
    <property type="evidence" value="ECO:0007669"/>
    <property type="project" value="UniProtKB-EC"/>
</dbReference>
<dbReference type="InterPro" id="IPR036264">
    <property type="entry name" value="Bact_exopeptidase_dim_dom"/>
</dbReference>
<dbReference type="Pfam" id="PF07687">
    <property type="entry name" value="M20_dimer"/>
    <property type="match status" value="1"/>
</dbReference>
<dbReference type="GO" id="GO:0046872">
    <property type="term" value="F:metal ion binding"/>
    <property type="evidence" value="ECO:0007669"/>
    <property type="project" value="UniProtKB-KW"/>
</dbReference>
<evidence type="ECO:0000259" key="6">
    <source>
        <dbReference type="Pfam" id="PF07687"/>
    </source>
</evidence>
<gene>
    <name evidence="7" type="primary">dapE</name>
    <name evidence="7" type="ORF">FZC35_01470</name>
</gene>
<dbReference type="PANTHER" id="PTHR43808:SF31">
    <property type="entry name" value="N-ACETYL-L-CITRULLINE DEACETYLASE"/>
    <property type="match status" value="1"/>
</dbReference>
<protein>
    <submittedName>
        <fullName evidence="7">Succinyl-diaminopimelate desuccinylase</fullName>
        <ecNumber evidence="7">3.5.1.18</ecNumber>
    </submittedName>
</protein>
<dbReference type="InterPro" id="IPR011650">
    <property type="entry name" value="Peptidase_M20_dimer"/>
</dbReference>
<evidence type="ECO:0000256" key="3">
    <source>
        <dbReference type="ARBA" id="ARBA00022801"/>
    </source>
</evidence>